<dbReference type="PROSITE" id="PS50002">
    <property type="entry name" value="SH3"/>
    <property type="match status" value="1"/>
</dbReference>
<feature type="compositionally biased region" description="Acidic residues" evidence="3">
    <location>
        <begin position="787"/>
        <end position="801"/>
    </location>
</feature>
<feature type="compositionally biased region" description="Polar residues" evidence="3">
    <location>
        <begin position="515"/>
        <end position="527"/>
    </location>
</feature>
<evidence type="ECO:0000256" key="3">
    <source>
        <dbReference type="SAM" id="MobiDB-lite"/>
    </source>
</evidence>
<reference evidence="6" key="1">
    <citation type="submission" date="2017-03" db="EMBL/GenBank/DDBJ databases">
        <title>Genomes of endolithic fungi from Antarctica.</title>
        <authorList>
            <person name="Coleine C."/>
            <person name="Masonjones S."/>
            <person name="Stajich J.E."/>
        </authorList>
    </citation>
    <scope>NUCLEOTIDE SEQUENCE [LARGE SCALE GENOMIC DNA]</scope>
    <source>
        <strain evidence="6">CCFEE 5527</strain>
    </source>
</reference>
<dbReference type="SUPFAM" id="SSF50044">
    <property type="entry name" value="SH3-domain"/>
    <property type="match status" value="1"/>
</dbReference>
<dbReference type="Gene3D" id="2.30.30.40">
    <property type="entry name" value="SH3 Domains"/>
    <property type="match status" value="1"/>
</dbReference>
<feature type="compositionally biased region" description="Pro residues" evidence="3">
    <location>
        <begin position="760"/>
        <end position="772"/>
    </location>
</feature>
<dbReference type="OrthoDB" id="207120at2759"/>
<dbReference type="InParanoid" id="A0A1V8STX5"/>
<name>A0A1V8STX5_9PEZI</name>
<dbReference type="InterPro" id="IPR036028">
    <property type="entry name" value="SH3-like_dom_sf"/>
</dbReference>
<dbReference type="PANTHER" id="PTHR46026">
    <property type="entry name" value="RHO-TYPE GUANINE NUCLEOTIDE EXCHANGE FACTOR, ISOFORM F"/>
    <property type="match status" value="1"/>
</dbReference>
<feature type="compositionally biased region" description="Basic and acidic residues" evidence="3">
    <location>
        <begin position="395"/>
        <end position="404"/>
    </location>
</feature>
<feature type="compositionally biased region" description="Basic and acidic residues" evidence="3">
    <location>
        <begin position="229"/>
        <end position="250"/>
    </location>
</feature>
<dbReference type="Pfam" id="PF25459">
    <property type="entry name" value="AIM3_BBC1_C"/>
    <property type="match status" value="1"/>
</dbReference>
<dbReference type="InterPro" id="IPR001452">
    <property type="entry name" value="SH3_domain"/>
</dbReference>
<feature type="compositionally biased region" description="Basic and acidic residues" evidence="3">
    <location>
        <begin position="334"/>
        <end position="348"/>
    </location>
</feature>
<sequence>MAGSKVKAIYEYTSQEVDDLSFPVGQIITITEQIDADWYEGEYVDASGSKKSGIFPNNFVEKHEPEIPSRPTRPTRQKEAAPAPQPVEPVAKQPEPAAEAEHSDEEIAPSLPAASKPQPPPVSIPAATPRAQDEVRSPKSASSQKTSIAREELPPAPRPTPAQPAAAESKKPPPPVAQKTNAFKDRIAAFNATTAAPVLPFKPKDTSSYVKKPFVAPPPSSNAYVPPAIKHEPIQKPYHREEDPEIKQQQEDDVAAAEAAGFNTQSRDAQEEDEEDAPKPQSLKERIAALQAQQAEQAQRKAGGGGEKRERKAPVKKPSEPVLRDEDVDVEQSVDSRKSLDAPRERPRVPSAQQPPLDPATTNPPMPQHEILSGGEEADQSAAGDTTEDDTGTIGHDDSDEKPVAPRRASTAPRAEPDADDEEEATEVAESDGDDSVDEETRRKEELRQRMAKMSGGMGMPGMFGGMPPAGSTPKKRSTSGKRTASKQSDEQSAAYEQQPRVPMVPIPGMHRVQSPESEPMPQQSASRAAGDADSTTGGRTAGEASEAAGAPFERPSRTSTTEERDMAPSIPKGRIPRKPIPSRLQRVDSAYCDVRSVGNAWLSYDSTVCLVDAIVVSRAVRRPESRYVDRGAAPAVPGDRPVPALPLSGNDASQSRPVPPPPSAAPVRSPGPGSESDDESSLRAPRSSAGTPLAEAPLPVRNRAPPVPGQREPPPLPPQSPQNNRASYFGSESSMATPPGVDKRTSRVPIIPTDSPIASPRPPPPPPPTAAPPTRRNTDLQPGAMADDERESDYEGDYDTDIASSAKHKAALTSHAREASLDDSTTGGETPVLQQQAAPPPLPVQRAVPPLPPQAAQKSRQSVDLPRAPPPMPPPRDLPGSPVEGDDYDPYRYAGMERAVPPVPSSAPIAIPPVPQRDAAPAHNDSSDDMYSASPPRKSLERPPPPPPREAEQDDRVPFMPPAPRGPPPAREPPRQSLDVQRVPTVSRPSMDQSRPAAGHDQIARDIDLNPGPTWWTAAQPLPPSLQARNGNDILSESEESTTSRRGGRTTISKDIYILYLDYSQTVITVRYDSREPAEGVSFEQRHEPPPPKLRQEQLEAYHLRFGARIAELVSSLGNSKKDTLLGDGSPAALPTELLKSLPNAPEALLPIGSRAYGAMIYTNLANASIMQHDEIRPGDIITFRNAKFEGKHSGPIHSKYKLDLGPGHVGVVGEWDGSKKKVRVWEQGLEGEKGKKGKKGVEGGSYRLGDLKSGEVRVWRVVGREWVGWEQGGS</sequence>
<feature type="compositionally biased region" description="Basic and acidic residues" evidence="3">
    <location>
        <begin position="306"/>
        <end position="325"/>
    </location>
</feature>
<evidence type="ECO:0000313" key="6">
    <source>
        <dbReference type="Proteomes" id="UP000192596"/>
    </source>
</evidence>
<feature type="region of interest" description="Disordered" evidence="3">
    <location>
        <begin position="623"/>
        <end position="1032"/>
    </location>
</feature>
<feature type="compositionally biased region" description="Pro residues" evidence="3">
    <location>
        <begin position="902"/>
        <end position="916"/>
    </location>
</feature>
<proteinExistence type="predicted"/>
<accession>A0A1V8STX5</accession>
<feature type="compositionally biased region" description="Pro residues" evidence="3">
    <location>
        <begin position="839"/>
        <end position="854"/>
    </location>
</feature>
<feature type="compositionally biased region" description="Pro residues" evidence="3">
    <location>
        <begin position="356"/>
        <end position="367"/>
    </location>
</feature>
<feature type="region of interest" description="Disordered" evidence="3">
    <location>
        <begin position="49"/>
        <end position="184"/>
    </location>
</feature>
<feature type="compositionally biased region" description="Low complexity" evidence="3">
    <location>
        <begin position="666"/>
        <end position="675"/>
    </location>
</feature>
<comment type="caution">
    <text evidence="5">The sequence shown here is derived from an EMBL/GenBank/DDBJ whole genome shotgun (WGS) entry which is preliminary data.</text>
</comment>
<feature type="compositionally biased region" description="Pro residues" evidence="3">
    <location>
        <begin position="868"/>
        <end position="878"/>
    </location>
</feature>
<keyword evidence="1 2" id="KW-0728">SH3 domain</keyword>
<keyword evidence="6" id="KW-1185">Reference proteome</keyword>
<dbReference type="Pfam" id="PF00018">
    <property type="entry name" value="SH3_1"/>
    <property type="match status" value="1"/>
</dbReference>
<feature type="compositionally biased region" description="Low complexity" evidence="3">
    <location>
        <begin position="291"/>
        <end position="301"/>
    </location>
</feature>
<feature type="compositionally biased region" description="Pro residues" evidence="3">
    <location>
        <begin position="706"/>
        <end position="721"/>
    </location>
</feature>
<feature type="compositionally biased region" description="Pro residues" evidence="3">
    <location>
        <begin position="960"/>
        <end position="972"/>
    </location>
</feature>
<dbReference type="STRING" id="1507870.A0A1V8STX5"/>
<feature type="compositionally biased region" description="Acidic residues" evidence="3">
    <location>
        <begin position="418"/>
        <end position="438"/>
    </location>
</feature>
<dbReference type="PRINTS" id="PR00452">
    <property type="entry name" value="SH3DOMAIN"/>
</dbReference>
<dbReference type="Proteomes" id="UP000192596">
    <property type="component" value="Unassembled WGS sequence"/>
</dbReference>
<dbReference type="AlphaFoldDB" id="A0A1V8STX5"/>
<feature type="region of interest" description="Disordered" evidence="3">
    <location>
        <begin position="198"/>
        <end position="585"/>
    </location>
</feature>
<feature type="compositionally biased region" description="Basic and acidic residues" evidence="3">
    <location>
        <begin position="555"/>
        <end position="567"/>
    </location>
</feature>
<evidence type="ECO:0000256" key="1">
    <source>
        <dbReference type="ARBA" id="ARBA00022443"/>
    </source>
</evidence>
<feature type="domain" description="SH3" evidence="4">
    <location>
        <begin position="1"/>
        <end position="65"/>
    </location>
</feature>
<evidence type="ECO:0000259" key="4">
    <source>
        <dbReference type="PROSITE" id="PS50002"/>
    </source>
</evidence>
<dbReference type="PANTHER" id="PTHR46026:SF1">
    <property type="entry name" value="RHO-TYPE GUANINE NUCLEOTIDE EXCHANGE FACTOR, ISOFORM F"/>
    <property type="match status" value="1"/>
</dbReference>
<feature type="compositionally biased region" description="Polar residues" evidence="3">
    <location>
        <begin position="724"/>
        <end position="737"/>
    </location>
</feature>
<dbReference type="CDD" id="cd11887">
    <property type="entry name" value="SH3_Bbc1"/>
    <property type="match status" value="1"/>
</dbReference>
<dbReference type="InterPro" id="IPR035552">
    <property type="entry name" value="Mti1_SH3"/>
</dbReference>
<protein>
    <recommendedName>
        <fullName evidence="4">SH3 domain-containing protein</fullName>
    </recommendedName>
</protein>
<evidence type="ECO:0000313" key="5">
    <source>
        <dbReference type="EMBL" id="OQO02481.1"/>
    </source>
</evidence>
<gene>
    <name evidence="5" type="ORF">B0A48_12008</name>
</gene>
<dbReference type="SMART" id="SM00326">
    <property type="entry name" value="SH3"/>
    <property type="match status" value="1"/>
</dbReference>
<feature type="compositionally biased region" description="Polar residues" evidence="3">
    <location>
        <begin position="481"/>
        <end position="496"/>
    </location>
</feature>
<feature type="compositionally biased region" description="Basic and acidic residues" evidence="3">
    <location>
        <begin position="439"/>
        <end position="449"/>
    </location>
</feature>
<evidence type="ECO:0000256" key="2">
    <source>
        <dbReference type="PROSITE-ProRule" id="PRU00192"/>
    </source>
</evidence>
<dbReference type="FunCoup" id="A0A1V8STX5">
    <property type="interactions" value="274"/>
</dbReference>
<feature type="compositionally biased region" description="Low complexity" evidence="3">
    <location>
        <begin position="88"/>
        <end position="97"/>
    </location>
</feature>
<feature type="compositionally biased region" description="Gly residues" evidence="3">
    <location>
        <begin position="456"/>
        <end position="465"/>
    </location>
</feature>
<organism evidence="5 6">
    <name type="scientific">Cryoendolithus antarcticus</name>
    <dbReference type="NCBI Taxonomy" id="1507870"/>
    <lineage>
        <taxon>Eukaryota</taxon>
        <taxon>Fungi</taxon>
        <taxon>Dikarya</taxon>
        <taxon>Ascomycota</taxon>
        <taxon>Pezizomycotina</taxon>
        <taxon>Dothideomycetes</taxon>
        <taxon>Dothideomycetidae</taxon>
        <taxon>Cladosporiales</taxon>
        <taxon>Cladosporiaceae</taxon>
        <taxon>Cryoendolithus</taxon>
    </lineage>
</organism>
<dbReference type="EMBL" id="NAJO01000027">
    <property type="protein sequence ID" value="OQO02481.1"/>
    <property type="molecule type" value="Genomic_DNA"/>
</dbReference>
<dbReference type="InterPro" id="IPR057402">
    <property type="entry name" value="AIM3_BBC1_C"/>
</dbReference>